<evidence type="ECO:0000313" key="1">
    <source>
        <dbReference type="EMBL" id="SKC14189.1"/>
    </source>
</evidence>
<sequence>MLNKVLYLFVLLILASCHDKKNNEKIGVVRYDYPSNWKKISNNSIDSKVIIYKTSNYDSIFAEYGKYNNRFNENKIIVGNDSLFQFIKSHNPNSEIILAFDEELDNNQGIFLDNYYYYDKIDNHVVKVMLPKKSKKGQMGIYIKNIDKEGNSFSIYSNRPLKEKDSLDFLKIFKTIKINKATH</sequence>
<dbReference type="Proteomes" id="UP000190669">
    <property type="component" value="Unassembled WGS sequence"/>
</dbReference>
<organism evidence="1 2">
    <name type="scientific">Chryseobacterium balustinum</name>
    <dbReference type="NCBI Taxonomy" id="246"/>
    <lineage>
        <taxon>Bacteria</taxon>
        <taxon>Pseudomonadati</taxon>
        <taxon>Bacteroidota</taxon>
        <taxon>Flavobacteriia</taxon>
        <taxon>Flavobacteriales</taxon>
        <taxon>Weeksellaceae</taxon>
        <taxon>Chryseobacterium group</taxon>
        <taxon>Chryseobacterium</taxon>
    </lineage>
</organism>
<keyword evidence="2" id="KW-1185">Reference proteome</keyword>
<reference evidence="1 2" key="1">
    <citation type="submission" date="2017-02" db="EMBL/GenBank/DDBJ databases">
        <authorList>
            <person name="Varghese N."/>
            <person name="Submissions S."/>
        </authorList>
    </citation>
    <scope>NUCLEOTIDE SEQUENCE [LARGE SCALE GENOMIC DNA]</scope>
    <source>
        <strain evidence="1 2">DSM 16775</strain>
    </source>
</reference>
<accession>A0ABY1LIQ4</accession>
<evidence type="ECO:0000313" key="2">
    <source>
        <dbReference type="Proteomes" id="UP000190669"/>
    </source>
</evidence>
<name>A0ABY1LIQ4_9FLAO</name>
<dbReference type="EMBL" id="FUZE01000050">
    <property type="protein sequence ID" value="SKC14189.1"/>
    <property type="molecule type" value="Genomic_DNA"/>
</dbReference>
<dbReference type="RefSeq" id="WP_079467293.1">
    <property type="nucleotide sequence ID" value="NZ_CP033934.1"/>
</dbReference>
<proteinExistence type="predicted"/>
<dbReference type="PROSITE" id="PS51257">
    <property type="entry name" value="PROKAR_LIPOPROTEIN"/>
    <property type="match status" value="1"/>
</dbReference>
<gene>
    <name evidence="1" type="ORF">SAMN05421800_1506</name>
</gene>
<protein>
    <submittedName>
        <fullName evidence="1">Uncharacterized protein</fullName>
    </submittedName>
</protein>
<comment type="caution">
    <text evidence="1">The sequence shown here is derived from an EMBL/GenBank/DDBJ whole genome shotgun (WGS) entry which is preliminary data.</text>
</comment>